<proteinExistence type="inferred from homology"/>
<dbReference type="Pfam" id="PF01784">
    <property type="entry name" value="DUF34_NIF3"/>
    <property type="match status" value="1"/>
</dbReference>
<evidence type="ECO:0000313" key="4">
    <source>
        <dbReference type="Proteomes" id="UP001231109"/>
    </source>
</evidence>
<dbReference type="PANTHER" id="PTHR13799:SF14">
    <property type="entry name" value="GTP CYCLOHYDROLASE 1 TYPE 2 HOMOLOG"/>
    <property type="match status" value="1"/>
</dbReference>
<dbReference type="InterPro" id="IPR036069">
    <property type="entry name" value="DUF34/NIF3_sf"/>
</dbReference>
<protein>
    <submittedName>
        <fullName evidence="3">Nif3-like dinuclear metal center hexameric protein</fullName>
    </submittedName>
</protein>
<organism evidence="3 4">
    <name type="scientific">Rheinheimera baltica</name>
    <dbReference type="NCBI Taxonomy" id="67576"/>
    <lineage>
        <taxon>Bacteria</taxon>
        <taxon>Pseudomonadati</taxon>
        <taxon>Pseudomonadota</taxon>
        <taxon>Gammaproteobacteria</taxon>
        <taxon>Chromatiales</taxon>
        <taxon>Chromatiaceae</taxon>
        <taxon>Rheinheimera</taxon>
    </lineage>
</organism>
<dbReference type="Proteomes" id="UP001231109">
    <property type="component" value="Unassembled WGS sequence"/>
</dbReference>
<dbReference type="Gene3D" id="3.40.1390.30">
    <property type="entry name" value="NIF3 (NGG1p interacting factor 3)-like"/>
    <property type="match status" value="2"/>
</dbReference>
<gene>
    <name evidence="3" type="ORF">ORJ04_10445</name>
</gene>
<keyword evidence="2" id="KW-0479">Metal-binding</keyword>
<dbReference type="PANTHER" id="PTHR13799">
    <property type="entry name" value="NGG1 INTERACTING FACTOR 3"/>
    <property type="match status" value="1"/>
</dbReference>
<reference evidence="3 4" key="1">
    <citation type="submission" date="2022-11" db="EMBL/GenBank/DDBJ databases">
        <title>Viruses from the air-sea interface of a natural surface slick.</title>
        <authorList>
            <person name="Rahlff J."/>
            <person name="Holmfeldt K."/>
        </authorList>
    </citation>
    <scope>NUCLEOTIDE SEQUENCE [LARGE SCALE GENOMIC DNA]</scope>
    <source>
        <strain evidence="3 4">SMS4</strain>
    </source>
</reference>
<name>A0ABT9HZK8_9GAMM</name>
<evidence type="ECO:0000313" key="3">
    <source>
        <dbReference type="EMBL" id="MDP5136368.1"/>
    </source>
</evidence>
<sequence>MVERNILVKWLNDELQVNKIRDYCPNGLQVEGKAQINRVVTGVTASQALLDAAVAVNADAILVHHGYFWKNEAYPVIGIKKKRLQTLLNQDINLLAYHLPLDVHPVLGNNAQLGLLLHATNVCAVNDVEPNGVLMQGELTAETALDTIAKSLESGLNRQVLVHDAGIGSVKIVAWCTGGGQGYIEQAAAAGAQLFITGEVSEQTIHLSRELGIHFIAAGHHATERYGIKALGECIAGQFGLDVQFIDIDNPA</sequence>
<keyword evidence="4" id="KW-1185">Reference proteome</keyword>
<dbReference type="NCBIfam" id="TIGR00486">
    <property type="entry name" value="YbgI_SA1388"/>
    <property type="match status" value="1"/>
</dbReference>
<dbReference type="SUPFAM" id="SSF102705">
    <property type="entry name" value="NIF3 (NGG1p interacting factor 3)-like"/>
    <property type="match status" value="1"/>
</dbReference>
<evidence type="ECO:0000256" key="1">
    <source>
        <dbReference type="ARBA" id="ARBA00006964"/>
    </source>
</evidence>
<accession>A0ABT9HZK8</accession>
<dbReference type="RefSeq" id="WP_305975697.1">
    <property type="nucleotide sequence ID" value="NZ_JAPJDY010000009.1"/>
</dbReference>
<dbReference type="InterPro" id="IPR002678">
    <property type="entry name" value="DUF34/NIF3"/>
</dbReference>
<comment type="caution">
    <text evidence="3">The sequence shown here is derived from an EMBL/GenBank/DDBJ whole genome shotgun (WGS) entry which is preliminary data.</text>
</comment>
<comment type="similarity">
    <text evidence="1">Belongs to the GTP cyclohydrolase I type 2/NIF3 family.</text>
</comment>
<evidence type="ECO:0000256" key="2">
    <source>
        <dbReference type="ARBA" id="ARBA00022723"/>
    </source>
</evidence>
<dbReference type="EMBL" id="JAPJDZ010000023">
    <property type="protein sequence ID" value="MDP5136368.1"/>
    <property type="molecule type" value="Genomic_DNA"/>
</dbReference>